<evidence type="ECO:0000256" key="6">
    <source>
        <dbReference type="RuleBase" id="RU364082"/>
    </source>
</evidence>
<dbReference type="PANTHER" id="PTHR10491">
    <property type="entry name" value="DTDP-4-DEHYDRORHAMNOSE REDUCTASE"/>
    <property type="match status" value="1"/>
</dbReference>
<dbReference type="InterPro" id="IPR036291">
    <property type="entry name" value="NAD(P)-bd_dom_sf"/>
</dbReference>
<dbReference type="GO" id="GO:0005829">
    <property type="term" value="C:cytosol"/>
    <property type="evidence" value="ECO:0007669"/>
    <property type="project" value="TreeGrafter"/>
</dbReference>
<reference evidence="8 9" key="1">
    <citation type="submission" date="2019-11" db="EMBL/GenBank/DDBJ databases">
        <authorList>
            <person name="Zheng R.K."/>
            <person name="Sun C.M."/>
        </authorList>
    </citation>
    <scope>NUCLEOTIDE SEQUENCE [LARGE SCALE GENOMIC DNA]</scope>
    <source>
        <strain evidence="8 9">WC007</strain>
    </source>
</reference>
<evidence type="ECO:0000256" key="4">
    <source>
        <dbReference type="ARBA" id="ARBA00017099"/>
    </source>
</evidence>
<keyword evidence="6 8" id="KW-0560">Oxidoreductase</keyword>
<dbReference type="EC" id="1.1.1.133" evidence="3 6"/>
<accession>A0A6I6JWF5</accession>
<evidence type="ECO:0000256" key="2">
    <source>
        <dbReference type="ARBA" id="ARBA00010944"/>
    </source>
</evidence>
<dbReference type="CDD" id="cd05254">
    <property type="entry name" value="dTDP_HR_like_SDR_e"/>
    <property type="match status" value="1"/>
</dbReference>
<sequence length="289" mass="31990">MKILITGAYGQLGNEIKVLSEKYSAWEFIFTDVDSLDITNKNAVADFFQKTKPDFIVNCAAYTAVDRAETEVETATKINATAPGILANAASEISAKIIHISTDYVFSGEAFLPLSEEEPVKPTGIYGKTKLEGEKNCIKENPESVIIRTSWLYSAFGNNFVKTMLRLGKERDALKVVFDQIGTPTYAGDLAAAILSIIEIAETEPVNFVSGIYHYSNEGVASWFDFSKAVFEISGLNCKVSPVLSKEFPTPAKRPSYSVLNKSKIRNTFALEIPYWKDSLEVCMNKIEK</sequence>
<protein>
    <recommendedName>
        <fullName evidence="4 6">dTDP-4-dehydrorhamnose reductase</fullName>
        <ecNumber evidence="3 6">1.1.1.133</ecNumber>
    </recommendedName>
</protein>
<dbReference type="AlphaFoldDB" id="A0A6I6JWF5"/>
<dbReference type="RefSeq" id="WP_158868603.1">
    <property type="nucleotide sequence ID" value="NZ_CP046401.1"/>
</dbReference>
<keyword evidence="9" id="KW-1185">Reference proteome</keyword>
<dbReference type="NCBIfam" id="TIGR01214">
    <property type="entry name" value="rmlD"/>
    <property type="match status" value="1"/>
</dbReference>
<proteinExistence type="inferred from homology"/>
<dbReference type="Gene3D" id="3.40.50.720">
    <property type="entry name" value="NAD(P)-binding Rossmann-like Domain"/>
    <property type="match status" value="1"/>
</dbReference>
<comment type="function">
    <text evidence="6">Catalyzes the reduction of dTDP-6-deoxy-L-lyxo-4-hexulose to yield dTDP-L-rhamnose.</text>
</comment>
<dbReference type="Gene3D" id="3.90.25.10">
    <property type="entry name" value="UDP-galactose 4-epimerase, domain 1"/>
    <property type="match status" value="1"/>
</dbReference>
<dbReference type="UniPathway" id="UPA00124"/>
<keyword evidence="6" id="KW-0521">NADP</keyword>
<evidence type="ECO:0000313" key="9">
    <source>
        <dbReference type="Proteomes" id="UP000428260"/>
    </source>
</evidence>
<dbReference type="GO" id="GO:0008831">
    <property type="term" value="F:dTDP-4-dehydrorhamnose reductase activity"/>
    <property type="evidence" value="ECO:0007669"/>
    <property type="project" value="UniProtKB-EC"/>
</dbReference>
<evidence type="ECO:0000256" key="3">
    <source>
        <dbReference type="ARBA" id="ARBA00012929"/>
    </source>
</evidence>
<dbReference type="InterPro" id="IPR029903">
    <property type="entry name" value="RmlD-like-bd"/>
</dbReference>
<evidence type="ECO:0000256" key="5">
    <source>
        <dbReference type="ARBA" id="ARBA00048200"/>
    </source>
</evidence>
<dbReference type="GO" id="GO:0019305">
    <property type="term" value="P:dTDP-rhamnose biosynthetic process"/>
    <property type="evidence" value="ECO:0007669"/>
    <property type="project" value="UniProtKB-UniPathway"/>
</dbReference>
<organism evidence="8 9">
    <name type="scientific">Maribellus comscasis</name>
    <dbReference type="NCBI Taxonomy" id="2681766"/>
    <lineage>
        <taxon>Bacteria</taxon>
        <taxon>Pseudomonadati</taxon>
        <taxon>Bacteroidota</taxon>
        <taxon>Bacteroidia</taxon>
        <taxon>Marinilabiliales</taxon>
        <taxon>Prolixibacteraceae</taxon>
        <taxon>Maribellus</taxon>
    </lineage>
</organism>
<dbReference type="InterPro" id="IPR005913">
    <property type="entry name" value="dTDP_dehydrorham_reduct"/>
</dbReference>
<dbReference type="SUPFAM" id="SSF51735">
    <property type="entry name" value="NAD(P)-binding Rossmann-fold domains"/>
    <property type="match status" value="1"/>
</dbReference>
<name>A0A6I6JWF5_9BACT</name>
<evidence type="ECO:0000256" key="1">
    <source>
        <dbReference type="ARBA" id="ARBA00004781"/>
    </source>
</evidence>
<comment type="similarity">
    <text evidence="2 6">Belongs to the dTDP-4-dehydrorhamnose reductase family.</text>
</comment>
<dbReference type="KEGG" id="mcos:GM418_17810"/>
<evidence type="ECO:0000259" key="7">
    <source>
        <dbReference type="Pfam" id="PF04321"/>
    </source>
</evidence>
<gene>
    <name evidence="8" type="primary">rfbD</name>
    <name evidence="8" type="ORF">GM418_17810</name>
</gene>
<evidence type="ECO:0000313" key="8">
    <source>
        <dbReference type="EMBL" id="QGY45460.1"/>
    </source>
</evidence>
<dbReference type="PANTHER" id="PTHR10491:SF4">
    <property type="entry name" value="METHIONINE ADENOSYLTRANSFERASE 2 SUBUNIT BETA"/>
    <property type="match status" value="1"/>
</dbReference>
<dbReference type="Pfam" id="PF04321">
    <property type="entry name" value="RmlD_sub_bind"/>
    <property type="match status" value="1"/>
</dbReference>
<dbReference type="Proteomes" id="UP000428260">
    <property type="component" value="Chromosome"/>
</dbReference>
<comment type="pathway">
    <text evidence="1 6">Carbohydrate biosynthesis; dTDP-L-rhamnose biosynthesis.</text>
</comment>
<dbReference type="EMBL" id="CP046401">
    <property type="protein sequence ID" value="QGY45460.1"/>
    <property type="molecule type" value="Genomic_DNA"/>
</dbReference>
<comment type="catalytic activity">
    <reaction evidence="5">
        <text>dTDP-beta-L-rhamnose + NADP(+) = dTDP-4-dehydro-beta-L-rhamnose + NADPH + H(+)</text>
        <dbReference type="Rhea" id="RHEA:21796"/>
        <dbReference type="ChEBI" id="CHEBI:15378"/>
        <dbReference type="ChEBI" id="CHEBI:57510"/>
        <dbReference type="ChEBI" id="CHEBI:57783"/>
        <dbReference type="ChEBI" id="CHEBI:58349"/>
        <dbReference type="ChEBI" id="CHEBI:62830"/>
        <dbReference type="EC" id="1.1.1.133"/>
    </reaction>
</comment>
<feature type="domain" description="RmlD-like substrate binding" evidence="7">
    <location>
        <begin position="1"/>
        <end position="287"/>
    </location>
</feature>